<evidence type="ECO:0000256" key="1">
    <source>
        <dbReference type="ARBA" id="ARBA00008056"/>
    </source>
</evidence>
<keyword evidence="7" id="KW-1185">Reference proteome</keyword>
<sequence length="411" mass="46490">MKPYPSIFGPYISILPFFPSVFYRCRLLPKKSLNSATNMSILDTIHVSAGAVPSYDRTKELREFDDTKSGVKGLVDTGVAKIPRIFLSPPDDLKEKVVSDRTHVDVGVPVIDMKGVRENPLLREEIVEKVRHASETWGFFQVVNHGIPLSVLHEMIEGIRRFHEQDIEVKKEFYIRDPTRKVRFNSNFDLYRSRAANWRDTLLCVMAPHPPSLEELPLVCRDAVMEYSKQVASLGLTLFELLSEALGLNKNYLRDIGCAEGHVLINHYYPACPEPDLTLGISKHSDSDFFTLLLQDSIGGLQVRHEDQWVDVLPIPGALVINMGDLLQLISNDRFKSVEHRVVAKRVGPRISVACFFGTHLQPSTRIYGPIKELLSEENPPVYRETTVQDYVEYYNSKGLGGGTALSHFKL</sequence>
<comment type="similarity">
    <text evidence="1 5">Belongs to the iron/ascorbate-dependent oxidoreductase family.</text>
</comment>
<dbReference type="Gene3D" id="2.60.120.330">
    <property type="entry name" value="B-lactam Antibiotic, Isopenicillin N Synthase, Chain"/>
    <property type="match status" value="1"/>
</dbReference>
<protein>
    <submittedName>
        <fullName evidence="8">1-aminocyclopropane-1-carboxylate oxidase homolog 1-like</fullName>
    </submittedName>
</protein>
<keyword evidence="3 5" id="KW-0560">Oxidoreductase</keyword>
<dbReference type="OrthoDB" id="288590at2759"/>
<evidence type="ECO:0000256" key="3">
    <source>
        <dbReference type="ARBA" id="ARBA00023002"/>
    </source>
</evidence>
<dbReference type="AlphaFoldDB" id="A0A1U8BDS6"/>
<evidence type="ECO:0000256" key="5">
    <source>
        <dbReference type="RuleBase" id="RU003682"/>
    </source>
</evidence>
<dbReference type="FunCoup" id="A0A1U8BDS6">
    <property type="interactions" value="627"/>
</dbReference>
<dbReference type="InParanoid" id="A0A1U8BDS6"/>
<keyword evidence="4 5" id="KW-0408">Iron</keyword>
<dbReference type="InterPro" id="IPR044861">
    <property type="entry name" value="IPNS-like_FE2OG_OXY"/>
</dbReference>
<evidence type="ECO:0000313" key="7">
    <source>
        <dbReference type="Proteomes" id="UP000189703"/>
    </source>
</evidence>
<organism evidence="7 8">
    <name type="scientific">Nelumbo nucifera</name>
    <name type="common">Sacred lotus</name>
    <dbReference type="NCBI Taxonomy" id="4432"/>
    <lineage>
        <taxon>Eukaryota</taxon>
        <taxon>Viridiplantae</taxon>
        <taxon>Streptophyta</taxon>
        <taxon>Embryophyta</taxon>
        <taxon>Tracheophyta</taxon>
        <taxon>Spermatophyta</taxon>
        <taxon>Magnoliopsida</taxon>
        <taxon>Proteales</taxon>
        <taxon>Nelumbonaceae</taxon>
        <taxon>Nelumbo</taxon>
    </lineage>
</organism>
<name>A0A1U8BDS6_NELNU</name>
<evidence type="ECO:0000259" key="6">
    <source>
        <dbReference type="PROSITE" id="PS51471"/>
    </source>
</evidence>
<dbReference type="GeneID" id="104610053"/>
<gene>
    <name evidence="8" type="primary">LOC104610053</name>
</gene>
<dbReference type="InterPro" id="IPR005123">
    <property type="entry name" value="Oxoglu/Fe-dep_dioxygenase_dom"/>
</dbReference>
<dbReference type="PANTHER" id="PTHR10209:SF884">
    <property type="entry name" value="1-AMINOCYCLOPROPANE-1-CARBOXYLATE OXIDASE HOMOLOG 1-LIKE"/>
    <property type="match status" value="1"/>
</dbReference>
<feature type="domain" description="Fe2OG dioxygenase" evidence="6">
    <location>
        <begin position="258"/>
        <end position="361"/>
    </location>
</feature>
<dbReference type="GO" id="GO:0046872">
    <property type="term" value="F:metal ion binding"/>
    <property type="evidence" value="ECO:0007669"/>
    <property type="project" value="UniProtKB-KW"/>
</dbReference>
<dbReference type="Pfam" id="PF03171">
    <property type="entry name" value="2OG-FeII_Oxy"/>
    <property type="match status" value="1"/>
</dbReference>
<dbReference type="OMA" id="CARGHAI"/>
<evidence type="ECO:0000256" key="2">
    <source>
        <dbReference type="ARBA" id="ARBA00022723"/>
    </source>
</evidence>
<dbReference type="PROSITE" id="PS51471">
    <property type="entry name" value="FE2OG_OXY"/>
    <property type="match status" value="1"/>
</dbReference>
<dbReference type="PANTHER" id="PTHR10209">
    <property type="entry name" value="OXIDOREDUCTASE, 2OG-FE II OXYGENASE FAMILY PROTEIN"/>
    <property type="match status" value="1"/>
</dbReference>
<evidence type="ECO:0000313" key="8">
    <source>
        <dbReference type="RefSeq" id="XP_010274816.1"/>
    </source>
</evidence>
<dbReference type="InterPro" id="IPR026992">
    <property type="entry name" value="DIOX_N"/>
</dbReference>
<keyword evidence="2 5" id="KW-0479">Metal-binding</keyword>
<dbReference type="FunFam" id="2.60.120.330:FF:000005">
    <property type="entry name" value="1-aminocyclopropane-1-carboxylate oxidase homolog 1"/>
    <property type="match status" value="1"/>
</dbReference>
<dbReference type="Proteomes" id="UP000189703">
    <property type="component" value="Unplaced"/>
</dbReference>
<dbReference type="GO" id="GO:0051213">
    <property type="term" value="F:dioxygenase activity"/>
    <property type="evidence" value="ECO:0007669"/>
    <property type="project" value="UniProtKB-ARBA"/>
</dbReference>
<dbReference type="eggNOG" id="KOG0143">
    <property type="taxonomic scope" value="Eukaryota"/>
</dbReference>
<dbReference type="Pfam" id="PF14226">
    <property type="entry name" value="DIOX_N"/>
    <property type="match status" value="1"/>
</dbReference>
<dbReference type="InterPro" id="IPR027443">
    <property type="entry name" value="IPNS-like_sf"/>
</dbReference>
<reference evidence="8" key="1">
    <citation type="submission" date="2025-08" db="UniProtKB">
        <authorList>
            <consortium name="RefSeq"/>
        </authorList>
    </citation>
    <scope>IDENTIFICATION</scope>
</reference>
<evidence type="ECO:0000256" key="4">
    <source>
        <dbReference type="ARBA" id="ARBA00023004"/>
    </source>
</evidence>
<dbReference type="KEGG" id="nnu:104610053"/>
<accession>A0A1U8BDS6</accession>
<proteinExistence type="inferred from homology"/>
<dbReference type="RefSeq" id="XP_010274816.1">
    <property type="nucleotide sequence ID" value="XM_010276514.2"/>
</dbReference>
<dbReference type="SUPFAM" id="SSF51197">
    <property type="entry name" value="Clavaminate synthase-like"/>
    <property type="match status" value="1"/>
</dbReference>